<dbReference type="PROSITE" id="PS50280">
    <property type="entry name" value="SET"/>
    <property type="match status" value="1"/>
</dbReference>
<evidence type="ECO:0000313" key="3">
    <source>
        <dbReference type="EMBL" id="PIK57461.1"/>
    </source>
</evidence>
<feature type="compositionally biased region" description="Polar residues" evidence="1">
    <location>
        <begin position="156"/>
        <end position="166"/>
    </location>
</feature>
<proteinExistence type="predicted"/>
<dbReference type="PANTHER" id="PTHR33480:SF1">
    <property type="entry name" value="TYR RECOMBINASE DOMAIN-CONTAINING PROTEIN"/>
    <property type="match status" value="1"/>
</dbReference>
<dbReference type="AlphaFoldDB" id="A0A2G8LB42"/>
<dbReference type="EMBL" id="MRZV01000141">
    <property type="protein sequence ID" value="PIK57461.1"/>
    <property type="molecule type" value="Genomic_DNA"/>
</dbReference>
<reference evidence="3 4" key="1">
    <citation type="journal article" date="2017" name="PLoS Biol.">
        <title>The sea cucumber genome provides insights into morphological evolution and visceral regeneration.</title>
        <authorList>
            <person name="Zhang X."/>
            <person name="Sun L."/>
            <person name="Yuan J."/>
            <person name="Sun Y."/>
            <person name="Gao Y."/>
            <person name="Zhang L."/>
            <person name="Li S."/>
            <person name="Dai H."/>
            <person name="Hamel J.F."/>
            <person name="Liu C."/>
            <person name="Yu Y."/>
            <person name="Liu S."/>
            <person name="Lin W."/>
            <person name="Guo K."/>
            <person name="Jin S."/>
            <person name="Xu P."/>
            <person name="Storey K.B."/>
            <person name="Huan P."/>
            <person name="Zhang T."/>
            <person name="Zhou Y."/>
            <person name="Zhang J."/>
            <person name="Lin C."/>
            <person name="Li X."/>
            <person name="Xing L."/>
            <person name="Huo D."/>
            <person name="Sun M."/>
            <person name="Wang L."/>
            <person name="Mercier A."/>
            <person name="Li F."/>
            <person name="Yang H."/>
            <person name="Xiang J."/>
        </authorList>
    </citation>
    <scope>NUCLEOTIDE SEQUENCE [LARGE SCALE GENOMIC DNA]</scope>
    <source>
        <strain evidence="3">Shaxun</strain>
        <tissue evidence="3">Muscle</tissue>
    </source>
</reference>
<name>A0A2G8LB42_STIJA</name>
<dbReference type="STRING" id="307972.A0A2G8LB42"/>
<protein>
    <recommendedName>
        <fullName evidence="2">SET domain-containing protein</fullName>
    </recommendedName>
</protein>
<dbReference type="InterPro" id="IPR001214">
    <property type="entry name" value="SET_dom"/>
</dbReference>
<dbReference type="PANTHER" id="PTHR33480">
    <property type="entry name" value="SET DOMAIN-CONTAINING PROTEIN-RELATED"/>
    <property type="match status" value="1"/>
</dbReference>
<keyword evidence="4" id="KW-1185">Reference proteome</keyword>
<comment type="caution">
    <text evidence="3">The sequence shown here is derived from an EMBL/GenBank/DDBJ whole genome shotgun (WGS) entry which is preliminary data.</text>
</comment>
<evidence type="ECO:0000256" key="1">
    <source>
        <dbReference type="SAM" id="MobiDB-lite"/>
    </source>
</evidence>
<evidence type="ECO:0000259" key="2">
    <source>
        <dbReference type="PROSITE" id="PS50280"/>
    </source>
</evidence>
<dbReference type="InterPro" id="IPR046341">
    <property type="entry name" value="SET_dom_sf"/>
</dbReference>
<feature type="region of interest" description="Disordered" evidence="1">
    <location>
        <begin position="121"/>
        <end position="166"/>
    </location>
</feature>
<organism evidence="3 4">
    <name type="scientific">Stichopus japonicus</name>
    <name type="common">Sea cucumber</name>
    <dbReference type="NCBI Taxonomy" id="307972"/>
    <lineage>
        <taxon>Eukaryota</taxon>
        <taxon>Metazoa</taxon>
        <taxon>Echinodermata</taxon>
        <taxon>Eleutherozoa</taxon>
        <taxon>Echinozoa</taxon>
        <taxon>Holothuroidea</taxon>
        <taxon>Aspidochirotacea</taxon>
        <taxon>Aspidochirotida</taxon>
        <taxon>Stichopodidae</taxon>
        <taxon>Apostichopus</taxon>
    </lineage>
</organism>
<sequence length="821" mass="93694">MTTLGVICEKRFKKGDFLLEYRGELISQEEGEHREANYPEEVGSFLYFFCHKGKTKCIDATDSCGNGRMVNDGKNLANCKMRIVTVEGRVPKLCLFALKDIEEGSKLRCYHGVSDIPRRKRIQMETNKVPQESSSEQSEEAKDLTHYPEENRDSSEVFQQLSEASSSKTINKEANIIAGKSKQPPRYKKPLRMCPFCGKYFKETLTRHLKLVHKDEEQVKRALELPKKERVEAFALMRKEGILQANILQMKVDNPKYETQRRAATENPLVICGLCKGFYATRYFGRHKAICQGDSCLQACSVPVSLVTPECRVNQNISEFQRDILRRFKEDEVGEVCRSDPFIVDIGKRLLDASRNKEDKKTEVRKHVMSDMRRLASLYRCFKEQHEIHGTGPLESGTARDMFQRGNFNCLTEAISSYSGESNELKSGLKIALYYLLKKSCKIVKATHLVEGQDACAEEIDQFVATLELNRNYLFDDAKYQGNKNSQANLRNPAALPLEEAVKKLRNYISSVITTMMEDDVIVWDSYNFEKLRDVVVARLTLFNAKHGGEPCRLSIEEWKEAMADAWIDETQADAISDPIEEHMLTKLKVTYQTVRGNNRLVPVLFPDDCIPAIEVLTSSAARSSAGVLASNGCVFPRIQSSTNHVMGWHALSGICHDAEVSSKTRLTATRNRHHISTLYASMDVPVSERASYLKHMGYSTDVSENIDEAPPAVKEVVEVGQPQQIDAAKKRKCSEEVKAETKKKRKYTKWTKNDEELVEKHFHLIITEQTTKHIPYKAQIEAFQKTAKLSQVYPWTTVRTKINNEKVKWKKRSTERMDKQ</sequence>
<gene>
    <name evidence="3" type="ORF">BSL78_05614</name>
</gene>
<dbReference type="SUPFAM" id="SSF82199">
    <property type="entry name" value="SET domain"/>
    <property type="match status" value="1"/>
</dbReference>
<dbReference type="Gene3D" id="2.170.270.10">
    <property type="entry name" value="SET domain"/>
    <property type="match status" value="1"/>
</dbReference>
<accession>A0A2G8LB42</accession>
<dbReference type="Pfam" id="PF00856">
    <property type="entry name" value="SET"/>
    <property type="match status" value="1"/>
</dbReference>
<dbReference type="Proteomes" id="UP000230750">
    <property type="component" value="Unassembled WGS sequence"/>
</dbReference>
<evidence type="ECO:0000313" key="4">
    <source>
        <dbReference type="Proteomes" id="UP000230750"/>
    </source>
</evidence>
<dbReference type="OrthoDB" id="10066064at2759"/>
<feature type="compositionally biased region" description="Basic and acidic residues" evidence="1">
    <location>
        <begin position="139"/>
        <end position="155"/>
    </location>
</feature>
<feature type="domain" description="SET" evidence="2">
    <location>
        <begin position="1"/>
        <end position="112"/>
    </location>
</feature>